<dbReference type="Pfam" id="PF16670">
    <property type="entry name" value="PI-PLC-C1"/>
    <property type="match status" value="1"/>
</dbReference>
<reference evidence="2" key="1">
    <citation type="journal article" date="2019" name="Int. J. Syst. Evol. Microbiol.">
        <title>The Global Catalogue of Microorganisms (GCM) 10K type strain sequencing project: providing services to taxonomists for standard genome sequencing and annotation.</title>
        <authorList>
            <consortium name="The Broad Institute Genomics Platform"/>
            <consortium name="The Broad Institute Genome Sequencing Center for Infectious Disease"/>
            <person name="Wu L."/>
            <person name="Ma J."/>
        </authorList>
    </citation>
    <scope>NUCLEOTIDE SEQUENCE [LARGE SCALE GENOMIC DNA]</scope>
    <source>
        <strain evidence="2">CCUG 54356</strain>
    </source>
</reference>
<gene>
    <name evidence="1" type="ORF">ACFQ2X_12275</name>
</gene>
<dbReference type="RefSeq" id="WP_230437415.1">
    <property type="nucleotide sequence ID" value="NZ_CP087715.1"/>
</dbReference>
<comment type="caution">
    <text evidence="1">The sequence shown here is derived from an EMBL/GenBank/DDBJ whole genome shotgun (WGS) entry which is preliminary data.</text>
</comment>
<evidence type="ECO:0000313" key="1">
    <source>
        <dbReference type="EMBL" id="MFD1217380.1"/>
    </source>
</evidence>
<dbReference type="Proteomes" id="UP001597264">
    <property type="component" value="Unassembled WGS sequence"/>
</dbReference>
<organism evidence="1 2">
    <name type="scientific">Microbulbifer celer</name>
    <dbReference type="NCBI Taxonomy" id="435905"/>
    <lineage>
        <taxon>Bacteria</taxon>
        <taxon>Pseudomonadati</taxon>
        <taxon>Pseudomonadota</taxon>
        <taxon>Gammaproteobacteria</taxon>
        <taxon>Cellvibrionales</taxon>
        <taxon>Microbulbiferaceae</taxon>
        <taxon>Microbulbifer</taxon>
    </lineage>
</organism>
<proteinExistence type="predicted"/>
<dbReference type="PROSITE" id="PS50007">
    <property type="entry name" value="PIPLC_X_DOMAIN"/>
    <property type="match status" value="1"/>
</dbReference>
<evidence type="ECO:0000313" key="2">
    <source>
        <dbReference type="Proteomes" id="UP001597264"/>
    </source>
</evidence>
<sequence>MKTIGGVFIALFLFTVPALAGNPVLLPESRLLYSHNSYLATDKRWQGMHLAQQLSAGIRILELDIWDRAGRIAHDEKGERQHCYWIAECLAQVDRWSQAHPDHSPIILLFELTHTDGKAGGEPSMAKAAEVVRGKIDALFEAINPLSGSQRIVTYTQSTQPLASLRGKLLIGVYRKFNTQLFRADYPGASPRQSLAISDALDLLPETGSDTDYAAEMIRHSVLLAPRWLGKDSHGITDRDWLGEQALRRRFASLWGNGDILRLVKQDDWSYRSPHSQPGDLLIAHFLPQPQGVNIDQILEETQASGLGIDSATTLGSEPATALQAVSELPAYRD</sequence>
<name>A0ABW3UC42_9GAMM</name>
<protein>
    <submittedName>
        <fullName evidence="1">Phosphatidylinositol-specific phospholipase C domain-containing protein</fullName>
    </submittedName>
</protein>
<accession>A0ABW3UC42</accession>
<keyword evidence="2" id="KW-1185">Reference proteome</keyword>
<dbReference type="InterPro" id="IPR017946">
    <property type="entry name" value="PLC-like_Pdiesterase_TIM-brl"/>
</dbReference>
<dbReference type="Gene3D" id="3.20.20.190">
    <property type="entry name" value="Phosphatidylinositol (PI) phosphodiesterase"/>
    <property type="match status" value="1"/>
</dbReference>
<dbReference type="InterPro" id="IPR032075">
    <property type="entry name" value="PI-PLC-C1"/>
</dbReference>
<dbReference type="EMBL" id="JBHTLR010000014">
    <property type="protein sequence ID" value="MFD1217380.1"/>
    <property type="molecule type" value="Genomic_DNA"/>
</dbReference>
<dbReference type="SUPFAM" id="SSF51695">
    <property type="entry name" value="PLC-like phosphodiesterases"/>
    <property type="match status" value="1"/>
</dbReference>